<dbReference type="AlphaFoldDB" id="N0CPL7"/>
<reference evidence="1 2" key="1">
    <citation type="submission" date="2013-04" db="EMBL/GenBank/DDBJ databases">
        <title>Complete genome sequence of Streptomyces fulvissimus.</title>
        <authorList>
            <person name="Myronovskyi M."/>
            <person name="Tokovenko B."/>
            <person name="Manderscheid N."/>
            <person name="Petzke L."/>
            <person name="Luzhetskyy A."/>
        </authorList>
    </citation>
    <scope>NUCLEOTIDE SEQUENCE [LARGE SCALE GENOMIC DNA]</scope>
    <source>
        <strain evidence="1 2">DSM 40593</strain>
    </source>
</reference>
<name>N0CPL7_STRMI</name>
<gene>
    <name evidence="1" type="ORF">SFUL_3207</name>
</gene>
<dbReference type="HOGENOM" id="CLU_902892_0_0_11"/>
<evidence type="ECO:0000313" key="2">
    <source>
        <dbReference type="Proteomes" id="UP000013304"/>
    </source>
</evidence>
<accession>N0CPL7</accession>
<evidence type="ECO:0000313" key="1">
    <source>
        <dbReference type="EMBL" id="AGK78141.1"/>
    </source>
</evidence>
<dbReference type="KEGG" id="sfi:SFUL_3207"/>
<protein>
    <submittedName>
        <fullName evidence="1">Uncharacterized protein</fullName>
    </submittedName>
</protein>
<proteinExistence type="predicted"/>
<dbReference type="PATRIC" id="fig|1303692.3.peg.3227"/>
<dbReference type="Proteomes" id="UP000013304">
    <property type="component" value="Chromosome"/>
</dbReference>
<sequence>MPVIAVSERRCRGSWKSAGRVSGHLGLTLQRSSGILPARRSAQVVHAVLWNATPRSVPSVTLRHPIPSSLEENVIPDLGPLVINRRSGDEPIRVDGEAVASLGDFWRWACSDLANNTLRGVLAEYLVATALGAAAGTRIEWDTVDIRTAEQWRIEVKSAAYLQSWRQSKPSEISFSIAPATGWDAQTDATSDDVLRRSDVYVFCLLHHQDKQTLDPLDLGQWTFYVLSTRVLDDRCPDQKTIRLSSLQRLHPVRTDFSGLSKAVATCADDRSQCLEGPPATLALGAVWEPTRSPSPCGTTRDPWGPHL</sequence>
<organism evidence="1 2">
    <name type="scientific">Streptomyces microflavus DSM 40593</name>
    <dbReference type="NCBI Taxonomy" id="1303692"/>
    <lineage>
        <taxon>Bacteria</taxon>
        <taxon>Bacillati</taxon>
        <taxon>Actinomycetota</taxon>
        <taxon>Actinomycetes</taxon>
        <taxon>Kitasatosporales</taxon>
        <taxon>Streptomycetaceae</taxon>
        <taxon>Streptomyces</taxon>
    </lineage>
</organism>
<dbReference type="EMBL" id="CP005080">
    <property type="protein sequence ID" value="AGK78141.1"/>
    <property type="molecule type" value="Genomic_DNA"/>
</dbReference>
<dbReference type="eggNOG" id="ENOG5031AQA">
    <property type="taxonomic scope" value="Bacteria"/>
</dbReference>